<evidence type="ECO:0000256" key="4">
    <source>
        <dbReference type="ARBA" id="ARBA00022630"/>
    </source>
</evidence>
<evidence type="ECO:0000256" key="6">
    <source>
        <dbReference type="ARBA" id="ARBA00022946"/>
    </source>
</evidence>
<feature type="domain" description="Acyl-CoA dehydrogenase/oxidase N-terminal" evidence="16">
    <location>
        <begin position="49"/>
        <end position="160"/>
    </location>
</feature>
<dbReference type="GO" id="GO:0004361">
    <property type="term" value="F:glutaryl-CoA dehydrogenase activity"/>
    <property type="evidence" value="ECO:0007669"/>
    <property type="project" value="UniProtKB-EC"/>
</dbReference>
<evidence type="ECO:0000256" key="9">
    <source>
        <dbReference type="ARBA" id="ARBA00037899"/>
    </source>
</evidence>
<evidence type="ECO:0000256" key="3">
    <source>
        <dbReference type="ARBA" id="ARBA00009347"/>
    </source>
</evidence>
<dbReference type="Gene3D" id="1.20.140.10">
    <property type="entry name" value="Butyryl-CoA Dehydrogenase, subunit A, domain 3"/>
    <property type="match status" value="1"/>
</dbReference>
<protein>
    <recommendedName>
        <fullName evidence="11">glutaryl-CoA dehydrogenase (ETF)</fullName>
        <ecNumber evidence="11">1.3.8.6</ecNumber>
    </recommendedName>
</protein>
<keyword evidence="8" id="KW-0496">Mitochondrion</keyword>
<reference evidence="17 18" key="1">
    <citation type="journal article" date="2021" name="BMC Biol.">
        <title>Horizontally acquired antibacterial genes associated with adaptive radiation of ladybird beetles.</title>
        <authorList>
            <person name="Li H.S."/>
            <person name="Tang X.F."/>
            <person name="Huang Y.H."/>
            <person name="Xu Z.Y."/>
            <person name="Chen M.L."/>
            <person name="Du X.Y."/>
            <person name="Qiu B.Y."/>
            <person name="Chen P.T."/>
            <person name="Zhang W."/>
            <person name="Slipinski A."/>
            <person name="Escalona H.E."/>
            <person name="Waterhouse R.M."/>
            <person name="Zwick A."/>
            <person name="Pang H."/>
        </authorList>
    </citation>
    <scope>NUCLEOTIDE SEQUENCE [LARGE SCALE GENOMIC DNA]</scope>
    <source>
        <strain evidence="17">SYSU2018</strain>
    </source>
</reference>
<comment type="catalytic activity">
    <reaction evidence="12">
        <text>glutaryl-CoA + oxidized [electron-transfer flavoprotein] + 2 H(+) = (2E)-butenoyl-CoA + reduced [electron-transfer flavoprotein] + CO2</text>
        <dbReference type="Rhea" id="RHEA:13389"/>
        <dbReference type="Rhea" id="RHEA-COMP:10685"/>
        <dbReference type="Rhea" id="RHEA-COMP:10686"/>
        <dbReference type="ChEBI" id="CHEBI:15378"/>
        <dbReference type="ChEBI" id="CHEBI:16526"/>
        <dbReference type="ChEBI" id="CHEBI:57332"/>
        <dbReference type="ChEBI" id="CHEBI:57378"/>
        <dbReference type="ChEBI" id="CHEBI:57692"/>
        <dbReference type="ChEBI" id="CHEBI:58307"/>
        <dbReference type="EC" id="1.3.8.6"/>
    </reaction>
</comment>
<comment type="similarity">
    <text evidence="3 13">Belongs to the acyl-CoA dehydrogenase family.</text>
</comment>
<dbReference type="CDD" id="cd01151">
    <property type="entry name" value="GCD"/>
    <property type="match status" value="1"/>
</dbReference>
<keyword evidence="6" id="KW-0809">Transit peptide</keyword>
<dbReference type="Pfam" id="PF02770">
    <property type="entry name" value="Acyl-CoA_dh_M"/>
    <property type="match status" value="1"/>
</dbReference>
<comment type="cofactor">
    <cofactor evidence="1 13">
        <name>FAD</name>
        <dbReference type="ChEBI" id="CHEBI:57692"/>
    </cofactor>
</comment>
<keyword evidence="18" id="KW-1185">Reference proteome</keyword>
<dbReference type="FunFam" id="1.20.140.10:FF:000006">
    <property type="entry name" value="Glutaryl-CoA dehydrogenase, mitochondrial"/>
    <property type="match status" value="1"/>
</dbReference>
<comment type="subcellular location">
    <subcellularLocation>
        <location evidence="2">Mitochondrion matrix</location>
    </subcellularLocation>
</comment>
<dbReference type="InterPro" id="IPR006089">
    <property type="entry name" value="Acyl-CoA_DH_CS"/>
</dbReference>
<evidence type="ECO:0000256" key="2">
    <source>
        <dbReference type="ARBA" id="ARBA00004305"/>
    </source>
</evidence>
<comment type="pathway">
    <text evidence="10">Amino-acid metabolism; tryptophan metabolism.</text>
</comment>
<evidence type="ECO:0000259" key="16">
    <source>
        <dbReference type="Pfam" id="PF02771"/>
    </source>
</evidence>
<comment type="caution">
    <text evidence="17">The sequence shown here is derived from an EMBL/GenBank/DDBJ whole genome shotgun (WGS) entry which is preliminary data.</text>
</comment>
<dbReference type="EC" id="1.3.8.6" evidence="11"/>
<dbReference type="InterPro" id="IPR009100">
    <property type="entry name" value="AcylCoA_DH/oxidase_NM_dom_sf"/>
</dbReference>
<keyword evidence="5 13" id="KW-0274">FAD</keyword>
<dbReference type="AlphaFoldDB" id="A0ABD2NC11"/>
<sequence>MFSIKRVGCGLVQYARNIENNVALANTCQLRNKVTFNWEDPFNLEAHLTQDEIIIRDSFRSYCQEKLQPRVVSANRNEVFQKEILRELGELGALGATIKGYGCAGISNVAYGLLARELEAVDSAYRSSMSVQSSLVMSAIEQFGSEEQKQEYLPKLAKGEIIGSFGLTEPDHGSDAGAMETKATFDSKTKTYLLSGSKTWISHAPVADVFVIWAKYEGKVHGFILNRADQSEDNFKTPKIEGKLSLRISPTGMVLMTDAVCPEKNKLPNVVGMRGPFGCLNNARFTIAWGALGAAESCLKIARQYTMERTQFNKPIASNQLVQKKMADMLTEIALGLQSCLHVGRLKDKNLHCPEMISILKRNNAGKALKIARTARDMLGGNGIQDEYHIMRHMMNLETVNTYEGTHDVHALILGKAITGISAF</sequence>
<evidence type="ECO:0000313" key="17">
    <source>
        <dbReference type="EMBL" id="KAL3276345.1"/>
    </source>
</evidence>
<evidence type="ECO:0000256" key="8">
    <source>
        <dbReference type="ARBA" id="ARBA00023128"/>
    </source>
</evidence>
<evidence type="ECO:0000256" key="10">
    <source>
        <dbReference type="ARBA" id="ARBA00037927"/>
    </source>
</evidence>
<evidence type="ECO:0000256" key="11">
    <source>
        <dbReference type="ARBA" id="ARBA00039033"/>
    </source>
</evidence>
<gene>
    <name evidence="17" type="ORF">HHI36_011728</name>
</gene>
<dbReference type="Pfam" id="PF02771">
    <property type="entry name" value="Acyl-CoA_dh_N"/>
    <property type="match status" value="1"/>
</dbReference>
<dbReference type="SUPFAM" id="SSF47203">
    <property type="entry name" value="Acyl-CoA dehydrogenase C-terminal domain-like"/>
    <property type="match status" value="1"/>
</dbReference>
<accession>A0ABD2NC11</accession>
<dbReference type="InterPro" id="IPR046373">
    <property type="entry name" value="Acyl-CoA_Oxase/DH_mid-dom_sf"/>
</dbReference>
<dbReference type="FunFam" id="1.10.540.10:FF:000003">
    <property type="entry name" value="glutaryl-CoA dehydrogenase, mitochondrial"/>
    <property type="match status" value="1"/>
</dbReference>
<dbReference type="Gene3D" id="1.10.540.10">
    <property type="entry name" value="Acyl-CoA dehydrogenase/oxidase, N-terminal domain"/>
    <property type="match status" value="1"/>
</dbReference>
<evidence type="ECO:0000256" key="1">
    <source>
        <dbReference type="ARBA" id="ARBA00001974"/>
    </source>
</evidence>
<evidence type="ECO:0000256" key="13">
    <source>
        <dbReference type="RuleBase" id="RU362125"/>
    </source>
</evidence>
<dbReference type="GO" id="GO:0005759">
    <property type="term" value="C:mitochondrial matrix"/>
    <property type="evidence" value="ECO:0007669"/>
    <property type="project" value="UniProtKB-SubCell"/>
</dbReference>
<dbReference type="InterPro" id="IPR036250">
    <property type="entry name" value="AcylCo_DH-like_C"/>
</dbReference>
<keyword evidence="7 13" id="KW-0560">Oxidoreductase</keyword>
<evidence type="ECO:0000259" key="14">
    <source>
        <dbReference type="Pfam" id="PF00441"/>
    </source>
</evidence>
<dbReference type="InterPro" id="IPR009075">
    <property type="entry name" value="AcylCo_DH/oxidase_C"/>
</dbReference>
<organism evidence="17 18">
    <name type="scientific">Cryptolaemus montrouzieri</name>
    <dbReference type="NCBI Taxonomy" id="559131"/>
    <lineage>
        <taxon>Eukaryota</taxon>
        <taxon>Metazoa</taxon>
        <taxon>Ecdysozoa</taxon>
        <taxon>Arthropoda</taxon>
        <taxon>Hexapoda</taxon>
        <taxon>Insecta</taxon>
        <taxon>Pterygota</taxon>
        <taxon>Neoptera</taxon>
        <taxon>Endopterygota</taxon>
        <taxon>Coleoptera</taxon>
        <taxon>Polyphaga</taxon>
        <taxon>Cucujiformia</taxon>
        <taxon>Coccinelloidea</taxon>
        <taxon>Coccinellidae</taxon>
        <taxon>Scymninae</taxon>
        <taxon>Scymnini</taxon>
        <taxon>Cryptolaemus</taxon>
    </lineage>
</organism>
<proteinExistence type="inferred from homology"/>
<comment type="pathway">
    <text evidence="9">Amino-acid metabolism; lysine degradation.</text>
</comment>
<dbReference type="Proteomes" id="UP001516400">
    <property type="component" value="Unassembled WGS sequence"/>
</dbReference>
<keyword evidence="4 13" id="KW-0285">Flavoprotein</keyword>
<dbReference type="InterPro" id="IPR013786">
    <property type="entry name" value="AcylCoA_DH/ox_N"/>
</dbReference>
<dbReference type="EMBL" id="JABFTP020000103">
    <property type="protein sequence ID" value="KAL3276345.1"/>
    <property type="molecule type" value="Genomic_DNA"/>
</dbReference>
<dbReference type="Pfam" id="PF00441">
    <property type="entry name" value="Acyl-CoA_dh_1"/>
    <property type="match status" value="1"/>
</dbReference>
<dbReference type="InterPro" id="IPR006091">
    <property type="entry name" value="Acyl-CoA_Oxase/DH_mid-dom"/>
</dbReference>
<evidence type="ECO:0000256" key="12">
    <source>
        <dbReference type="ARBA" id="ARBA00049493"/>
    </source>
</evidence>
<evidence type="ECO:0000259" key="15">
    <source>
        <dbReference type="Pfam" id="PF02770"/>
    </source>
</evidence>
<evidence type="ECO:0000313" key="18">
    <source>
        <dbReference type="Proteomes" id="UP001516400"/>
    </source>
</evidence>
<dbReference type="PROSITE" id="PS00073">
    <property type="entry name" value="ACYL_COA_DH_2"/>
    <property type="match status" value="1"/>
</dbReference>
<name>A0ABD2NC11_9CUCU</name>
<dbReference type="InterPro" id="IPR052033">
    <property type="entry name" value="Glutaryl-CoA_DH_mitochondrial"/>
</dbReference>
<evidence type="ECO:0000256" key="5">
    <source>
        <dbReference type="ARBA" id="ARBA00022827"/>
    </source>
</evidence>
<evidence type="ECO:0000256" key="7">
    <source>
        <dbReference type="ARBA" id="ARBA00023002"/>
    </source>
</evidence>
<dbReference type="Gene3D" id="2.40.110.10">
    <property type="entry name" value="Butyryl-CoA Dehydrogenase, subunit A, domain 2"/>
    <property type="match status" value="1"/>
</dbReference>
<dbReference type="PANTHER" id="PTHR42807:SF1">
    <property type="entry name" value="GLUTARYL-COA DEHYDROGENASE, MITOCHONDRIAL"/>
    <property type="match status" value="1"/>
</dbReference>
<feature type="domain" description="Acyl-CoA dehydrogenase/oxidase C-terminal" evidence="14">
    <location>
        <begin position="278"/>
        <end position="418"/>
    </location>
</feature>
<dbReference type="SUPFAM" id="SSF56645">
    <property type="entry name" value="Acyl-CoA dehydrogenase NM domain-like"/>
    <property type="match status" value="1"/>
</dbReference>
<feature type="domain" description="Acyl-CoA oxidase/dehydrogenase middle" evidence="15">
    <location>
        <begin position="164"/>
        <end position="258"/>
    </location>
</feature>
<dbReference type="PANTHER" id="PTHR42807">
    <property type="entry name" value="GLUTARYL-COA DEHYDROGENASE, MITOCHONDRIAL"/>
    <property type="match status" value="1"/>
</dbReference>
<dbReference type="InterPro" id="IPR037069">
    <property type="entry name" value="AcylCoA_DH/ox_N_sf"/>
</dbReference>